<dbReference type="Proteomes" id="UP000225277">
    <property type="component" value="Unassembled WGS sequence"/>
</dbReference>
<evidence type="ECO:0000256" key="1">
    <source>
        <dbReference type="ARBA" id="ARBA00005500"/>
    </source>
</evidence>
<gene>
    <name evidence="8" type="ORF">RCC_03849</name>
</gene>
<keyword evidence="2 6" id="KW-0812">Transmembrane</keyword>
<organism evidence="8 9">
    <name type="scientific">Ramularia collo-cygni</name>
    <dbReference type="NCBI Taxonomy" id="112498"/>
    <lineage>
        <taxon>Eukaryota</taxon>
        <taxon>Fungi</taxon>
        <taxon>Dikarya</taxon>
        <taxon>Ascomycota</taxon>
        <taxon>Pezizomycotina</taxon>
        <taxon>Dothideomycetes</taxon>
        <taxon>Dothideomycetidae</taxon>
        <taxon>Mycosphaerellales</taxon>
        <taxon>Mycosphaerellaceae</taxon>
        <taxon>Ramularia</taxon>
    </lineage>
</organism>
<dbReference type="InterPro" id="IPR010580">
    <property type="entry name" value="ER_stress-assoc"/>
</dbReference>
<dbReference type="EMBL" id="FJUY01000005">
    <property type="protein sequence ID" value="CZT18011.1"/>
    <property type="molecule type" value="Genomic_DNA"/>
</dbReference>
<feature type="region of interest" description="Disordered" evidence="7">
    <location>
        <begin position="1"/>
        <end position="38"/>
    </location>
</feature>
<evidence type="ECO:0000313" key="8">
    <source>
        <dbReference type="EMBL" id="CZT18011.1"/>
    </source>
</evidence>
<comment type="function">
    <text evidence="6">Interacts with target proteins during translocation into the lumen of the endoplasmic reticulum. Protects unfolded target proteins against degradation and facilitate correct glycosylation.</text>
</comment>
<sequence length="69" mass="7802">MVQTPQQRRANLAFAKTQEKKMGRATSDLPTKKEKPQKSPISPIWLYLLIFVIVGGLAFEAIRMIVGLF</sequence>
<evidence type="ECO:0000256" key="4">
    <source>
        <dbReference type="ARBA" id="ARBA00022989"/>
    </source>
</evidence>
<comment type="subcellular location">
    <subcellularLocation>
        <location evidence="6">Membrane</location>
        <topology evidence="6">Single-pass membrane protein</topology>
    </subcellularLocation>
    <subcellularLocation>
        <location evidence="6">Endoplasmic reticulum membrane</location>
        <topology evidence="6">Single-pass membrane protein</topology>
    </subcellularLocation>
</comment>
<keyword evidence="5 6" id="KW-0472">Membrane</keyword>
<keyword evidence="4 6" id="KW-1133">Transmembrane helix</keyword>
<evidence type="ECO:0000256" key="7">
    <source>
        <dbReference type="SAM" id="MobiDB-lite"/>
    </source>
</evidence>
<reference evidence="8 9" key="1">
    <citation type="submission" date="2016-03" db="EMBL/GenBank/DDBJ databases">
        <authorList>
            <person name="Ploux O."/>
        </authorList>
    </citation>
    <scope>NUCLEOTIDE SEQUENCE [LARGE SCALE GENOMIC DNA]</scope>
    <source>
        <strain evidence="8 9">URUG2</strain>
    </source>
</reference>
<evidence type="ECO:0000256" key="6">
    <source>
        <dbReference type="RuleBase" id="RU364120"/>
    </source>
</evidence>
<accession>A0A2D3UQI3</accession>
<dbReference type="OrthoDB" id="16679at2759"/>
<dbReference type="RefSeq" id="XP_023624901.1">
    <property type="nucleotide sequence ID" value="XM_023769133.1"/>
</dbReference>
<evidence type="ECO:0000313" key="9">
    <source>
        <dbReference type="Proteomes" id="UP000225277"/>
    </source>
</evidence>
<evidence type="ECO:0000256" key="5">
    <source>
        <dbReference type="ARBA" id="ARBA00023136"/>
    </source>
</evidence>
<proteinExistence type="inferred from homology"/>
<evidence type="ECO:0000256" key="3">
    <source>
        <dbReference type="ARBA" id="ARBA00022824"/>
    </source>
</evidence>
<dbReference type="GO" id="GO:0005789">
    <property type="term" value="C:endoplasmic reticulum membrane"/>
    <property type="evidence" value="ECO:0007669"/>
    <property type="project" value="UniProtKB-SubCell"/>
</dbReference>
<feature type="transmembrane region" description="Helical" evidence="6">
    <location>
        <begin position="44"/>
        <end position="66"/>
    </location>
</feature>
<comment type="similarity">
    <text evidence="1 6">Belongs to the RAMP4 family.</text>
</comment>
<protein>
    <recommendedName>
        <fullName evidence="6">Stress-associated endoplasmic reticulum protein</fullName>
    </recommendedName>
</protein>
<keyword evidence="9" id="KW-1185">Reference proteome</keyword>
<dbReference type="Pfam" id="PF06624">
    <property type="entry name" value="RAMP4"/>
    <property type="match status" value="1"/>
</dbReference>
<dbReference type="AlphaFoldDB" id="A0A2D3UQI3"/>
<dbReference type="GeneID" id="35599037"/>
<keyword evidence="3 6" id="KW-0256">Endoplasmic reticulum</keyword>
<name>A0A2D3UQI3_9PEZI</name>
<evidence type="ECO:0000256" key="2">
    <source>
        <dbReference type="ARBA" id="ARBA00022692"/>
    </source>
</evidence>